<dbReference type="OrthoDB" id="31113at2759"/>
<dbReference type="GO" id="GO:0008821">
    <property type="term" value="F:crossover junction DNA endonuclease activity"/>
    <property type="evidence" value="ECO:0007669"/>
    <property type="project" value="UniProtKB-ARBA"/>
</dbReference>
<dbReference type="InterPro" id="IPR036279">
    <property type="entry name" value="5-3_exonuclease_C_sf"/>
</dbReference>
<evidence type="ECO:0000256" key="3">
    <source>
        <dbReference type="ARBA" id="ARBA00005283"/>
    </source>
</evidence>
<comment type="similarity">
    <text evidence="3">Belongs to the XPG/RAD2 endonuclease family. XPG subfamily.</text>
</comment>
<dbReference type="InterPro" id="IPR006086">
    <property type="entry name" value="XPG-I_dom"/>
</dbReference>
<feature type="compositionally biased region" description="Polar residues" evidence="15">
    <location>
        <begin position="314"/>
        <end position="324"/>
    </location>
</feature>
<feature type="coiled-coil region" evidence="14">
    <location>
        <begin position="672"/>
        <end position="710"/>
    </location>
</feature>
<feature type="domain" description="XPG N-terminal" evidence="17">
    <location>
        <begin position="1"/>
        <end position="98"/>
    </location>
</feature>
<dbReference type="SUPFAM" id="SSF47807">
    <property type="entry name" value="5' to 3' exonuclease, C-terminal subdomain"/>
    <property type="match status" value="1"/>
</dbReference>
<dbReference type="SMART" id="SM00484">
    <property type="entry name" value="XPGI"/>
    <property type="match status" value="1"/>
</dbReference>
<dbReference type="STRING" id="568069.A0A1J1IMP8"/>
<dbReference type="GO" id="GO:0005634">
    <property type="term" value="C:nucleus"/>
    <property type="evidence" value="ECO:0007669"/>
    <property type="project" value="UniProtKB-SubCell"/>
</dbReference>
<dbReference type="InterPro" id="IPR019974">
    <property type="entry name" value="XPG_CS"/>
</dbReference>
<feature type="compositionally biased region" description="Basic and acidic residues" evidence="15">
    <location>
        <begin position="304"/>
        <end position="313"/>
    </location>
</feature>
<keyword evidence="10" id="KW-0460">Magnesium</keyword>
<dbReference type="SMART" id="SM00279">
    <property type="entry name" value="HhH2"/>
    <property type="match status" value="1"/>
</dbReference>
<feature type="region of interest" description="Disordered" evidence="15">
    <location>
        <begin position="304"/>
        <end position="324"/>
    </location>
</feature>
<dbReference type="PRINTS" id="PR00066">
    <property type="entry name" value="XRODRMPGMNTG"/>
</dbReference>
<evidence type="ECO:0000256" key="7">
    <source>
        <dbReference type="ARBA" id="ARBA00022759"/>
    </source>
</evidence>
<dbReference type="FunFam" id="1.10.150.20:FF:000030">
    <property type="entry name" value="Flap endonuclease GEN-like 1"/>
    <property type="match status" value="1"/>
</dbReference>
<keyword evidence="4" id="KW-0597">Phosphoprotein</keyword>
<keyword evidence="5" id="KW-0540">Nuclease</keyword>
<keyword evidence="7" id="KW-0255">Endonuclease</keyword>
<dbReference type="FunFam" id="3.40.50.1010:FF:000044">
    <property type="entry name" value="DNA repair endonuclease"/>
    <property type="match status" value="1"/>
</dbReference>
<evidence type="ECO:0000256" key="12">
    <source>
        <dbReference type="ARBA" id="ARBA00023242"/>
    </source>
</evidence>
<name>A0A1J1IMP8_9DIPT</name>
<keyword evidence="14" id="KW-0175">Coiled coil</keyword>
<dbReference type="Gene3D" id="3.40.50.1010">
    <property type="entry name" value="5'-nuclease"/>
    <property type="match status" value="2"/>
</dbReference>
<feature type="region of interest" description="Disordered" evidence="15">
    <location>
        <begin position="1012"/>
        <end position="1116"/>
    </location>
</feature>
<keyword evidence="11" id="KW-0234">DNA repair</keyword>
<dbReference type="Pfam" id="PF00752">
    <property type="entry name" value="XPG_N"/>
    <property type="match status" value="1"/>
</dbReference>
<evidence type="ECO:0000259" key="17">
    <source>
        <dbReference type="SMART" id="SM00485"/>
    </source>
</evidence>
<dbReference type="SMART" id="SM00485">
    <property type="entry name" value="XPGN"/>
    <property type="match status" value="1"/>
</dbReference>
<evidence type="ECO:0000256" key="1">
    <source>
        <dbReference type="ARBA" id="ARBA00001946"/>
    </source>
</evidence>
<evidence type="ECO:0000256" key="10">
    <source>
        <dbReference type="ARBA" id="ARBA00022842"/>
    </source>
</evidence>
<evidence type="ECO:0000256" key="5">
    <source>
        <dbReference type="ARBA" id="ARBA00022722"/>
    </source>
</evidence>
<feature type="compositionally biased region" description="Basic and acidic residues" evidence="15">
    <location>
        <begin position="1088"/>
        <end position="1105"/>
    </location>
</feature>
<evidence type="ECO:0000313" key="18">
    <source>
        <dbReference type="EMBL" id="CRL01499.1"/>
    </source>
</evidence>
<dbReference type="CDD" id="cd09904">
    <property type="entry name" value="H3TH_XPG"/>
    <property type="match status" value="1"/>
</dbReference>
<dbReference type="GO" id="GO:0000400">
    <property type="term" value="F:four-way junction DNA binding"/>
    <property type="evidence" value="ECO:0007669"/>
    <property type="project" value="UniProtKB-ARBA"/>
</dbReference>
<dbReference type="InterPro" id="IPR006084">
    <property type="entry name" value="XPG/Rad2"/>
</dbReference>
<feature type="compositionally biased region" description="Basic residues" evidence="15">
    <location>
        <begin position="1046"/>
        <end position="1056"/>
    </location>
</feature>
<dbReference type="InterPro" id="IPR008918">
    <property type="entry name" value="HhH2"/>
</dbReference>
<reference evidence="18 19" key="1">
    <citation type="submission" date="2015-04" db="EMBL/GenBank/DDBJ databases">
        <authorList>
            <person name="Syromyatnikov M.Y."/>
            <person name="Popov V.N."/>
        </authorList>
    </citation>
    <scope>NUCLEOTIDE SEQUENCE [LARGE SCALE GENOMIC DNA]</scope>
</reference>
<evidence type="ECO:0000256" key="4">
    <source>
        <dbReference type="ARBA" id="ARBA00022553"/>
    </source>
</evidence>
<feature type="domain" description="XPG-I" evidence="16">
    <location>
        <begin position="727"/>
        <end position="796"/>
    </location>
</feature>
<gene>
    <name evidence="18" type="ORF">CLUMA_CG014500</name>
</gene>
<dbReference type="GO" id="GO:0017108">
    <property type="term" value="F:5'-flap endonuclease activity"/>
    <property type="evidence" value="ECO:0007669"/>
    <property type="project" value="UniProtKB-ARBA"/>
</dbReference>
<dbReference type="PROSITE" id="PS00841">
    <property type="entry name" value="XPG_1"/>
    <property type="match status" value="1"/>
</dbReference>
<evidence type="ECO:0000256" key="8">
    <source>
        <dbReference type="ARBA" id="ARBA00022763"/>
    </source>
</evidence>
<protein>
    <submittedName>
        <fullName evidence="18">CLUMA_CG014500, isoform A</fullName>
    </submittedName>
</protein>
<keyword evidence="9" id="KW-0378">Hydrolase</keyword>
<dbReference type="InterPro" id="IPR001044">
    <property type="entry name" value="XPG/Rad2_eukaryotes"/>
</dbReference>
<dbReference type="Gene3D" id="1.10.150.20">
    <property type="entry name" value="5' to 3' exonuclease, C-terminal subdomain"/>
    <property type="match status" value="1"/>
</dbReference>
<evidence type="ECO:0000256" key="2">
    <source>
        <dbReference type="ARBA" id="ARBA00004123"/>
    </source>
</evidence>
<dbReference type="PANTHER" id="PTHR16171:SF7">
    <property type="entry name" value="DNA REPAIR PROTEIN RAD2"/>
    <property type="match status" value="1"/>
</dbReference>
<dbReference type="CDD" id="cd09868">
    <property type="entry name" value="PIN_XPG_RAD2"/>
    <property type="match status" value="2"/>
</dbReference>
<dbReference type="SUPFAM" id="SSF88723">
    <property type="entry name" value="PIN domain-like"/>
    <property type="match status" value="1"/>
</dbReference>
<sequence>MGVTGLWKLIEASGKPVALETLENKVLAIDISIWLHQVVKGYQDNKGGNLPNAHLLGLFNRICKLLYFRIKPVFVFDGGCPELKRQTIAKRAYQKTKIQTEAERLEQLLLESLAKEKIVKQALGDTESLSPTKLLKNKPATKTEERDEMFKLPPLKEENIEIKNKNEDEDEDLCPKRSYDVNINKIDVTSSHFKSLPADIRHEILSDIKDTRKQTSWGKLRELPVESNDFSTYQMSRLLRRRQVQVSLEEAEKEMGGKTWSLSELESLLTEDGVLVIDKKGQKIASNENTRFLLVRDIAKAMNEAKKEEKPSTSKDPQPSTSKQFIESNEILSEEDIDLQLAIQLSLADGDEVEEEPKEVKVDEKLNLNPEQRQKFSSTIQSHGLIRGFMMEYAEMNGDEVQDLMKATQVHKKCDDELNDSFRVKFPNTDDYVLYGTPKKINQSQDNEKEIKSKKSIHFVSDSESDDEFEEITKSKSDAPVTDNIVITVKPNVDNHDDDLFADVFKKSPINEEVPDVEVASISSDDDTLPYEISQKDFDEIESNKDVESGFVSEEVEKIQESNIEIVTEEEKKIDLTLTEDSEEIFKPQQSEQNLNGNLGEQELKTPEKSNREYSPTPSKVATPFFVNRKTPSTKKKNHQNVIEIDVDAVNVSKNLFQETEKVENVTLIFQKAADELKVKKTSDELEEMKNNLEDEQRNLIQERNKLDRMGTSITHTMSRDCKDLLKLFGIPYIDSPMEAEAQCAFLNMINLTDGTISDDSDIWLFGGQTVYKNFFVQKKIVMEFRYENIEQMFHLDRKKLIQLAMLVGSDYTVGLNGVGAVTALEILAAFPETAECDGETDQYQSLVSSLRKFREWFRSGKQSGPGGKTVLKSKLKNIELFDGFPNLNVAKAYLEPIVDTNTEGFTWGIPDTESLVEFSKAKLGWTRMKTEELLGPVMKRLNEKKQSTIKDYFKSQLTKKFFDENKLSKRVQKAVGKMSGVVDDVKEEKPKKNRKRKVTEVEKKETDKLVLISSDDELEPPTIKKSSPVPSTSEAGTSKIIPKAQKPKKVTRKRKQNEQNPVEDVEESSTMKKRPPKIPETKQIIPQREKDKEEQEKAKKKAIEIFKSTKKSSRK</sequence>
<organism evidence="18 19">
    <name type="scientific">Clunio marinus</name>
    <dbReference type="NCBI Taxonomy" id="568069"/>
    <lineage>
        <taxon>Eukaryota</taxon>
        <taxon>Metazoa</taxon>
        <taxon>Ecdysozoa</taxon>
        <taxon>Arthropoda</taxon>
        <taxon>Hexapoda</taxon>
        <taxon>Insecta</taxon>
        <taxon>Pterygota</taxon>
        <taxon>Neoptera</taxon>
        <taxon>Endopterygota</taxon>
        <taxon>Diptera</taxon>
        <taxon>Nematocera</taxon>
        <taxon>Chironomoidea</taxon>
        <taxon>Chironomidae</taxon>
        <taxon>Clunio</taxon>
    </lineage>
</organism>
<comment type="similarity">
    <text evidence="13">Belongs to the XPG/RAD2 endonuclease family. GEN subfamily.</text>
</comment>
<keyword evidence="6" id="KW-0479">Metal-binding</keyword>
<proteinExistence type="inferred from homology"/>
<dbReference type="GO" id="GO:0003697">
    <property type="term" value="F:single-stranded DNA binding"/>
    <property type="evidence" value="ECO:0007669"/>
    <property type="project" value="InterPro"/>
</dbReference>
<dbReference type="EMBL" id="CVRI01000055">
    <property type="protein sequence ID" value="CRL01499.1"/>
    <property type="molecule type" value="Genomic_DNA"/>
</dbReference>
<evidence type="ECO:0000256" key="11">
    <source>
        <dbReference type="ARBA" id="ARBA00023204"/>
    </source>
</evidence>
<dbReference type="AlphaFoldDB" id="A0A1J1IMP8"/>
<dbReference type="Proteomes" id="UP000183832">
    <property type="component" value="Unassembled WGS sequence"/>
</dbReference>
<dbReference type="GO" id="GO:0006289">
    <property type="term" value="P:nucleotide-excision repair"/>
    <property type="evidence" value="ECO:0007669"/>
    <property type="project" value="InterPro"/>
</dbReference>
<keyword evidence="19" id="KW-1185">Reference proteome</keyword>
<evidence type="ECO:0000256" key="13">
    <source>
        <dbReference type="ARBA" id="ARBA00038112"/>
    </source>
</evidence>
<evidence type="ECO:0000259" key="16">
    <source>
        <dbReference type="SMART" id="SM00484"/>
    </source>
</evidence>
<evidence type="ECO:0000256" key="9">
    <source>
        <dbReference type="ARBA" id="ARBA00022801"/>
    </source>
</evidence>
<dbReference type="Pfam" id="PF00867">
    <property type="entry name" value="XPG_I"/>
    <property type="match status" value="1"/>
</dbReference>
<accession>A0A1J1IMP8</accession>
<comment type="cofactor">
    <cofactor evidence="1">
        <name>Mg(2+)</name>
        <dbReference type="ChEBI" id="CHEBI:18420"/>
    </cofactor>
</comment>
<comment type="subcellular location">
    <subcellularLocation>
        <location evidence="2">Nucleus</location>
    </subcellularLocation>
</comment>
<dbReference type="InterPro" id="IPR006085">
    <property type="entry name" value="XPG_DNA_repair_N"/>
</dbReference>
<feature type="region of interest" description="Disordered" evidence="15">
    <location>
        <begin position="586"/>
        <end position="624"/>
    </location>
</feature>
<feature type="compositionally biased region" description="Polar residues" evidence="15">
    <location>
        <begin position="588"/>
        <end position="599"/>
    </location>
</feature>
<dbReference type="InterPro" id="IPR029060">
    <property type="entry name" value="PIN-like_dom_sf"/>
</dbReference>
<dbReference type="GO" id="GO:0046872">
    <property type="term" value="F:metal ion binding"/>
    <property type="evidence" value="ECO:0007669"/>
    <property type="project" value="UniProtKB-KW"/>
</dbReference>
<evidence type="ECO:0000313" key="19">
    <source>
        <dbReference type="Proteomes" id="UP000183832"/>
    </source>
</evidence>
<dbReference type="PANTHER" id="PTHR16171">
    <property type="entry name" value="DNA REPAIR PROTEIN COMPLEMENTING XP-G CELLS-RELATED"/>
    <property type="match status" value="1"/>
</dbReference>
<evidence type="ECO:0000256" key="14">
    <source>
        <dbReference type="SAM" id="Coils"/>
    </source>
</evidence>
<feature type="compositionally biased region" description="Polar residues" evidence="15">
    <location>
        <begin position="1025"/>
        <end position="1037"/>
    </location>
</feature>
<feature type="compositionally biased region" description="Basic and acidic residues" evidence="15">
    <location>
        <begin position="602"/>
        <end position="612"/>
    </location>
</feature>
<keyword evidence="12" id="KW-0539">Nucleus</keyword>
<evidence type="ECO:0000256" key="15">
    <source>
        <dbReference type="SAM" id="MobiDB-lite"/>
    </source>
</evidence>
<keyword evidence="8" id="KW-0227">DNA damage</keyword>
<evidence type="ECO:0000256" key="6">
    <source>
        <dbReference type="ARBA" id="ARBA00022723"/>
    </source>
</evidence>
<dbReference type="PRINTS" id="PR00853">
    <property type="entry name" value="XPGRADSUPER"/>
</dbReference>